<organism evidence="1 2">
    <name type="scientific">Rubritalea spongiae</name>
    <dbReference type="NCBI Taxonomy" id="430797"/>
    <lineage>
        <taxon>Bacteria</taxon>
        <taxon>Pseudomonadati</taxon>
        <taxon>Verrucomicrobiota</taxon>
        <taxon>Verrucomicrobiia</taxon>
        <taxon>Verrucomicrobiales</taxon>
        <taxon>Rubritaleaceae</taxon>
        <taxon>Rubritalea</taxon>
    </lineage>
</organism>
<sequence length="184" mass="21382">MKALEEIRSFLHDQTLFSSDKYLHSDFEVVTDASLAEELQSSQLVESPYQVYNDFFEMQCSKLYVEPSEAADYYIYQHASELIDIWRYIWDYRSYGDFIDQILWDLSSIIKSEAKHGEVTGFWKDVLDIYRDGAMPCGVTESGSLLIHSPAVSEIQLSPVGEKRRAYDLKKKTKRLEEIDPLIN</sequence>
<gene>
    <name evidence="1" type="ORF">ACFSQZ_07800</name>
</gene>
<proteinExistence type="predicted"/>
<comment type="caution">
    <text evidence="1">The sequence shown here is derived from an EMBL/GenBank/DDBJ whole genome shotgun (WGS) entry which is preliminary data.</text>
</comment>
<evidence type="ECO:0000313" key="1">
    <source>
        <dbReference type="EMBL" id="MFD2276368.1"/>
    </source>
</evidence>
<protein>
    <submittedName>
        <fullName evidence="1">Uncharacterized protein</fullName>
    </submittedName>
</protein>
<accession>A0ABW5E1J9</accession>
<dbReference type="Proteomes" id="UP001597297">
    <property type="component" value="Unassembled WGS sequence"/>
</dbReference>
<keyword evidence="2" id="KW-1185">Reference proteome</keyword>
<evidence type="ECO:0000313" key="2">
    <source>
        <dbReference type="Proteomes" id="UP001597297"/>
    </source>
</evidence>
<name>A0ABW5E1J9_9BACT</name>
<dbReference type="RefSeq" id="WP_377092539.1">
    <property type="nucleotide sequence ID" value="NZ_JBHSJM010000001.1"/>
</dbReference>
<reference evidence="2" key="1">
    <citation type="journal article" date="2019" name="Int. J. Syst. Evol. Microbiol.">
        <title>The Global Catalogue of Microorganisms (GCM) 10K type strain sequencing project: providing services to taxonomists for standard genome sequencing and annotation.</title>
        <authorList>
            <consortium name="The Broad Institute Genomics Platform"/>
            <consortium name="The Broad Institute Genome Sequencing Center for Infectious Disease"/>
            <person name="Wu L."/>
            <person name="Ma J."/>
        </authorList>
    </citation>
    <scope>NUCLEOTIDE SEQUENCE [LARGE SCALE GENOMIC DNA]</scope>
    <source>
        <strain evidence="2">JCM 16545</strain>
    </source>
</reference>
<dbReference type="EMBL" id="JBHUJC010000022">
    <property type="protein sequence ID" value="MFD2276368.1"/>
    <property type="molecule type" value="Genomic_DNA"/>
</dbReference>